<evidence type="ECO:0000313" key="10">
    <source>
        <dbReference type="Proteomes" id="UP000587462"/>
    </source>
</evidence>
<dbReference type="Proteomes" id="UP000587462">
    <property type="component" value="Unassembled WGS sequence"/>
</dbReference>
<dbReference type="AlphaFoldDB" id="A0A7Y7EAT2"/>
<protein>
    <submittedName>
        <fullName evidence="9">RDD family protein</fullName>
    </submittedName>
</protein>
<keyword evidence="5 7" id="KW-0472">Membrane</keyword>
<dbReference type="PANTHER" id="PTHR36115:SF4">
    <property type="entry name" value="MEMBRANE PROTEIN"/>
    <property type="match status" value="1"/>
</dbReference>
<evidence type="ECO:0000256" key="7">
    <source>
        <dbReference type="SAM" id="Phobius"/>
    </source>
</evidence>
<dbReference type="InterPro" id="IPR010432">
    <property type="entry name" value="RDD"/>
</dbReference>
<comment type="caution">
    <text evidence="9">The sequence shown here is derived from an EMBL/GenBank/DDBJ whole genome shotgun (WGS) entry which is preliminary data.</text>
</comment>
<feature type="region of interest" description="Disordered" evidence="6">
    <location>
        <begin position="1"/>
        <end position="20"/>
    </location>
</feature>
<evidence type="ECO:0000256" key="5">
    <source>
        <dbReference type="ARBA" id="ARBA00023136"/>
    </source>
</evidence>
<accession>A0A7Y7EAT2</accession>
<dbReference type="EMBL" id="JABBXF010000095">
    <property type="protein sequence ID" value="NVK81839.1"/>
    <property type="molecule type" value="Genomic_DNA"/>
</dbReference>
<evidence type="ECO:0000256" key="6">
    <source>
        <dbReference type="SAM" id="MobiDB-lite"/>
    </source>
</evidence>
<keyword evidence="3 7" id="KW-0812">Transmembrane</keyword>
<feature type="transmembrane region" description="Helical" evidence="7">
    <location>
        <begin position="53"/>
        <end position="74"/>
    </location>
</feature>
<evidence type="ECO:0000256" key="3">
    <source>
        <dbReference type="ARBA" id="ARBA00022692"/>
    </source>
</evidence>
<evidence type="ECO:0000259" key="8">
    <source>
        <dbReference type="Pfam" id="PF06271"/>
    </source>
</evidence>
<dbReference type="GO" id="GO:0005886">
    <property type="term" value="C:plasma membrane"/>
    <property type="evidence" value="ECO:0007669"/>
    <property type="project" value="UniProtKB-SubCell"/>
</dbReference>
<evidence type="ECO:0000256" key="1">
    <source>
        <dbReference type="ARBA" id="ARBA00004651"/>
    </source>
</evidence>
<evidence type="ECO:0000256" key="2">
    <source>
        <dbReference type="ARBA" id="ARBA00022475"/>
    </source>
</evidence>
<evidence type="ECO:0000313" key="9">
    <source>
        <dbReference type="EMBL" id="NVK81839.1"/>
    </source>
</evidence>
<feature type="domain" description="RDD" evidence="8">
    <location>
        <begin position="43"/>
        <end position="174"/>
    </location>
</feature>
<organism evidence="9 10">
    <name type="scientific">Streptomyces morookaense</name>
    <name type="common">Streptoverticillium morookaense</name>
    <dbReference type="NCBI Taxonomy" id="1970"/>
    <lineage>
        <taxon>Bacteria</taxon>
        <taxon>Bacillati</taxon>
        <taxon>Actinomycetota</taxon>
        <taxon>Actinomycetes</taxon>
        <taxon>Kitasatosporales</taxon>
        <taxon>Streptomycetaceae</taxon>
        <taxon>Streptomyces</taxon>
    </lineage>
</organism>
<feature type="transmembrane region" description="Helical" evidence="7">
    <location>
        <begin position="86"/>
        <end position="105"/>
    </location>
</feature>
<sequence length="183" mass="19517">MSEYQQHYQQPPPNPYMHAAPPPPYYPPPGYYTTPGPPLHALANPGMRLVARLLDLVLVTMGVVGGALAAATLLGVGGGDTHGVEGMVGCVGALLAVLCYEPLLIHRYGATLGKRICRLRVARIGDGGNPALGAAMVRWVIYAACNGVLFVGTINALSCLWDKPYRQCWHDKAADSVVVRRDA</sequence>
<keyword evidence="4 7" id="KW-1133">Transmembrane helix</keyword>
<comment type="subcellular location">
    <subcellularLocation>
        <location evidence="1">Cell membrane</location>
        <topology evidence="1">Multi-pass membrane protein</topology>
    </subcellularLocation>
</comment>
<dbReference type="PANTHER" id="PTHR36115">
    <property type="entry name" value="PROLINE-RICH ANTIGEN HOMOLOG-RELATED"/>
    <property type="match status" value="1"/>
</dbReference>
<proteinExistence type="predicted"/>
<dbReference type="InterPro" id="IPR051791">
    <property type="entry name" value="Pra-immunoreactive"/>
</dbReference>
<keyword evidence="10" id="KW-1185">Reference proteome</keyword>
<keyword evidence="2" id="KW-1003">Cell membrane</keyword>
<gene>
    <name evidence="9" type="ORF">HG542_29950</name>
</gene>
<name>A0A7Y7EAT2_STRMO</name>
<evidence type="ECO:0000256" key="4">
    <source>
        <dbReference type="ARBA" id="ARBA00022989"/>
    </source>
</evidence>
<dbReference type="RefSeq" id="WP_171086932.1">
    <property type="nucleotide sequence ID" value="NZ_BNBU01000002.1"/>
</dbReference>
<feature type="compositionally biased region" description="Pro residues" evidence="6">
    <location>
        <begin position="10"/>
        <end position="20"/>
    </location>
</feature>
<reference evidence="9 10" key="1">
    <citation type="submission" date="2020-04" db="EMBL/GenBank/DDBJ databases">
        <title>Draft Genome Sequence of Streptomyces morookaense DSM 40503, an 8-azaguanine-producing strain.</title>
        <authorList>
            <person name="Qi J."/>
            <person name="Gao J.-M."/>
        </authorList>
    </citation>
    <scope>NUCLEOTIDE SEQUENCE [LARGE SCALE GENOMIC DNA]</scope>
    <source>
        <strain evidence="9 10">DSM 40503</strain>
    </source>
</reference>
<dbReference type="Pfam" id="PF06271">
    <property type="entry name" value="RDD"/>
    <property type="match status" value="1"/>
</dbReference>